<proteinExistence type="predicted"/>
<protein>
    <submittedName>
        <fullName evidence="1">Uncharacterized protein</fullName>
    </submittedName>
</protein>
<keyword evidence="2" id="KW-1185">Reference proteome</keyword>
<dbReference type="Proteomes" id="UP000485058">
    <property type="component" value="Unassembled WGS sequence"/>
</dbReference>
<comment type="caution">
    <text evidence="1">The sequence shown here is derived from an EMBL/GenBank/DDBJ whole genome shotgun (WGS) entry which is preliminary data.</text>
</comment>
<evidence type="ECO:0000313" key="2">
    <source>
        <dbReference type="Proteomes" id="UP000485058"/>
    </source>
</evidence>
<accession>A0A6A0AE17</accession>
<reference evidence="1 2" key="1">
    <citation type="submission" date="2020-02" db="EMBL/GenBank/DDBJ databases">
        <title>Draft genome sequence of Haematococcus lacustris strain NIES-144.</title>
        <authorList>
            <person name="Morimoto D."/>
            <person name="Nakagawa S."/>
            <person name="Yoshida T."/>
            <person name="Sawayama S."/>
        </authorList>
    </citation>
    <scope>NUCLEOTIDE SEQUENCE [LARGE SCALE GENOMIC DNA]</scope>
    <source>
        <strain evidence="1 2">NIES-144</strain>
    </source>
</reference>
<sequence>MEQPGAGWGGCTVSLVKESDVDAFMAAVRERYYASRIASGVVSEADMDKMFFASKPSSGAAVLKLGSRA</sequence>
<dbReference type="Gene3D" id="3.30.70.3170">
    <property type="match status" value="1"/>
</dbReference>
<dbReference type="InterPro" id="IPR036554">
    <property type="entry name" value="GHMP_kinase_C_sf"/>
</dbReference>
<dbReference type="EMBL" id="BLLF01005164">
    <property type="protein sequence ID" value="GFH30822.1"/>
    <property type="molecule type" value="Genomic_DNA"/>
</dbReference>
<gene>
    <name evidence="1" type="ORF">HaLaN_29744</name>
</gene>
<organism evidence="1 2">
    <name type="scientific">Haematococcus lacustris</name>
    <name type="common">Green alga</name>
    <name type="synonym">Haematococcus pluvialis</name>
    <dbReference type="NCBI Taxonomy" id="44745"/>
    <lineage>
        <taxon>Eukaryota</taxon>
        <taxon>Viridiplantae</taxon>
        <taxon>Chlorophyta</taxon>
        <taxon>core chlorophytes</taxon>
        <taxon>Chlorophyceae</taxon>
        <taxon>CS clade</taxon>
        <taxon>Chlamydomonadales</taxon>
        <taxon>Haematococcaceae</taxon>
        <taxon>Haematococcus</taxon>
    </lineage>
</organism>
<dbReference type="AlphaFoldDB" id="A0A6A0AE17"/>
<evidence type="ECO:0000313" key="1">
    <source>
        <dbReference type="EMBL" id="GFH30822.1"/>
    </source>
</evidence>
<dbReference type="SUPFAM" id="SSF55060">
    <property type="entry name" value="GHMP Kinase, C-terminal domain"/>
    <property type="match status" value="1"/>
</dbReference>
<name>A0A6A0AE17_HAELA</name>